<evidence type="ECO:0000256" key="2">
    <source>
        <dbReference type="ARBA" id="ARBA00022475"/>
    </source>
</evidence>
<feature type="transmembrane region" description="Helical" evidence="6">
    <location>
        <begin position="137"/>
        <end position="159"/>
    </location>
</feature>
<dbReference type="Proteomes" id="UP000298218">
    <property type="component" value="Unassembled WGS sequence"/>
</dbReference>
<feature type="transmembrane region" description="Helical" evidence="6">
    <location>
        <begin position="216"/>
        <end position="245"/>
    </location>
</feature>
<keyword evidence="2" id="KW-1003">Cell membrane</keyword>
<dbReference type="OrthoDB" id="5241646at2"/>
<feature type="transmembrane region" description="Helical" evidence="6">
    <location>
        <begin position="265"/>
        <end position="283"/>
    </location>
</feature>
<comment type="subcellular location">
    <subcellularLocation>
        <location evidence="1">Cell membrane</location>
        <topology evidence="1">Multi-pass membrane protein</topology>
    </subcellularLocation>
</comment>
<feature type="transmembrane region" description="Helical" evidence="6">
    <location>
        <begin position="25"/>
        <end position="46"/>
    </location>
</feature>
<proteinExistence type="predicted"/>
<evidence type="ECO:0000256" key="1">
    <source>
        <dbReference type="ARBA" id="ARBA00004651"/>
    </source>
</evidence>
<feature type="transmembrane region" description="Helical" evidence="6">
    <location>
        <begin position="171"/>
        <end position="195"/>
    </location>
</feature>
<keyword evidence="5 6" id="KW-0472">Membrane</keyword>
<dbReference type="GO" id="GO:0005886">
    <property type="term" value="C:plasma membrane"/>
    <property type="evidence" value="ECO:0007669"/>
    <property type="project" value="UniProtKB-SubCell"/>
</dbReference>
<feature type="transmembrane region" description="Helical" evidence="6">
    <location>
        <begin position="58"/>
        <end position="76"/>
    </location>
</feature>
<dbReference type="Pfam" id="PF09678">
    <property type="entry name" value="Caa3_CtaG"/>
    <property type="match status" value="1"/>
</dbReference>
<keyword evidence="8" id="KW-1185">Reference proteome</keyword>
<evidence type="ECO:0000313" key="8">
    <source>
        <dbReference type="Proteomes" id="UP000298218"/>
    </source>
</evidence>
<name>A0A4Y8KTC6_9MICO</name>
<comment type="caution">
    <text evidence="7">The sequence shown here is derived from an EMBL/GenBank/DDBJ whole genome shotgun (WGS) entry which is preliminary data.</text>
</comment>
<reference evidence="7 8" key="1">
    <citation type="submission" date="2019-03" db="EMBL/GenBank/DDBJ databases">
        <title>Genomics of glacier-inhabiting Cryobacterium strains.</title>
        <authorList>
            <person name="Liu Q."/>
            <person name="Xin Y.-H."/>
        </authorList>
    </citation>
    <scope>NUCLEOTIDE SEQUENCE [LARGE SCALE GENOMIC DNA]</scope>
    <source>
        <strain evidence="7 8">CGMCC 1.4292</strain>
    </source>
</reference>
<evidence type="ECO:0000256" key="6">
    <source>
        <dbReference type="SAM" id="Phobius"/>
    </source>
</evidence>
<evidence type="ECO:0000256" key="5">
    <source>
        <dbReference type="ARBA" id="ARBA00023136"/>
    </source>
</evidence>
<organism evidence="7 8">
    <name type="scientific">Cryobacterium psychrophilum</name>
    <dbReference type="NCBI Taxonomy" id="41988"/>
    <lineage>
        <taxon>Bacteria</taxon>
        <taxon>Bacillati</taxon>
        <taxon>Actinomycetota</taxon>
        <taxon>Actinomycetes</taxon>
        <taxon>Micrococcales</taxon>
        <taxon>Microbacteriaceae</taxon>
        <taxon>Cryobacterium</taxon>
    </lineage>
</organism>
<evidence type="ECO:0000256" key="3">
    <source>
        <dbReference type="ARBA" id="ARBA00022692"/>
    </source>
</evidence>
<sequence>MTGQMWMPTLPPTLGRVLAWHPQPIPILPVIVLLLLALYGVGVVLLHRRGIRWPVARMIWWSLGMATILLVTATGIEGYGMELFSIHMVQHMVLNMLAPIFLVLGAPVTLLLRALPAGSGRRGGVRRAVLWLLHSRGAVFLMHPAVAFGLFVMSLYGLYFTPIFDYLMGTLWGHNLMLIHFLLIGFIYFWGIIGVDPSARTSSRGLLATAGPALPVIELAATVPFHAFFGVVVMMSTELLVTFYAMPMPAWQVSPLTDQATGGGIAWGFTELPTLLVLGALVVKSQRSDRRTSKAAERRRVRDGDAELADYNDYLLSLNRGNSSRP</sequence>
<protein>
    <submittedName>
        <fullName evidence="7">Cytochrome c oxidase assembly protein</fullName>
    </submittedName>
</protein>
<feature type="transmembrane region" description="Helical" evidence="6">
    <location>
        <begin position="96"/>
        <end position="116"/>
    </location>
</feature>
<gene>
    <name evidence="7" type="ORF">E3T53_00675</name>
</gene>
<dbReference type="InterPro" id="IPR019108">
    <property type="entry name" value="Caa3_assmbl_CtaG-rel"/>
</dbReference>
<dbReference type="AlphaFoldDB" id="A0A4Y8KTC6"/>
<keyword evidence="4 6" id="KW-1133">Transmembrane helix</keyword>
<evidence type="ECO:0000313" key="7">
    <source>
        <dbReference type="EMBL" id="TFD82476.1"/>
    </source>
</evidence>
<evidence type="ECO:0000256" key="4">
    <source>
        <dbReference type="ARBA" id="ARBA00022989"/>
    </source>
</evidence>
<keyword evidence="3 6" id="KW-0812">Transmembrane</keyword>
<dbReference type="EMBL" id="SOHQ01000001">
    <property type="protein sequence ID" value="TFD82476.1"/>
    <property type="molecule type" value="Genomic_DNA"/>
</dbReference>
<accession>A0A4Y8KTC6</accession>